<dbReference type="EMBL" id="KX925554">
    <property type="protein sequence ID" value="APC46386.1"/>
    <property type="molecule type" value="Genomic_DNA"/>
</dbReference>
<keyword evidence="1" id="KW-0472">Membrane</keyword>
<protein>
    <submittedName>
        <fullName evidence="2">Uncharacterized protein</fullName>
    </submittedName>
</protein>
<reference evidence="2 3" key="1">
    <citation type="submission" date="2016-09" db="EMBL/GenBank/DDBJ databases">
        <title>Complete Genome Sequence of Streptomyces 5a phage BRock.</title>
        <authorList>
            <person name="Crossman A."/>
            <person name="Baron S."/>
            <person name="Jamdagni P."/>
            <person name="Khatri P."/>
            <person name="Sharma D."/>
            <person name="Pandey M."/>
            <person name="Goyal S."/>
            <person name="Kumar S."/>
            <person name="Phogat A."/>
            <person name="Chawla G."/>
            <person name="Pasricha M."/>
            <person name="Gupta K."/>
            <person name="Bazzad D."/>
            <person name="Aggarwal V."/>
            <person name="Poughat A."/>
            <person name="Singh K."/>
            <person name="Rana P."/>
            <person name="Gautam R."/>
            <person name="Sharma V."/>
            <person name="Tyagi D."/>
            <person name="Shahi A."/>
            <person name="Jangra N."/>
            <person name="Malik M."/>
            <person name="Sidhu P.K."/>
            <person name="Malik S."/>
            <person name="Ghalyan Y."/>
            <person name="Sharma S.S."/>
            <person name="Malik A."/>
            <person name="Chuttani R."/>
            <person name="Bamal N."/>
            <person name="Bhadula D."/>
            <person name="Batra A."/>
            <person name="Temple L."/>
            <person name="Nehra K."/>
        </authorList>
    </citation>
    <scope>NUCLEOTIDE SEQUENCE [LARGE SCALE GENOMIC DNA]</scope>
</reference>
<dbReference type="GeneID" id="55601538"/>
<organism evidence="2 3">
    <name type="scientific">Streptomyces phage BRock</name>
    <dbReference type="NCBI Taxonomy" id="1913591"/>
    <lineage>
        <taxon>Viruses</taxon>
        <taxon>Duplodnaviria</taxon>
        <taxon>Heunggongvirae</taxon>
        <taxon>Uroviricota</taxon>
        <taxon>Caudoviricetes</taxon>
        <taxon>Borockvirus</taxon>
        <taxon>Borockvirus brock</taxon>
    </lineage>
</organism>
<keyword evidence="1" id="KW-1133">Transmembrane helix</keyword>
<accession>A0A1J0GW19</accession>
<proteinExistence type="predicted"/>
<keyword evidence="1" id="KW-0812">Transmembrane</keyword>
<sequence length="90" mass="9480">MILELGLSVLAVSAVYEYAYDLLPRVPMWATLPLLTALAVGASFLPIAVLSALAVAAVAGIVHGLVRTKVERASVQHVTRPRRAGLPPLP</sequence>
<dbReference type="RefSeq" id="YP_009831849.1">
    <property type="nucleotide sequence ID" value="NC_048650.1"/>
</dbReference>
<name>A0A1J0GW19_9CAUD</name>
<keyword evidence="3" id="KW-1185">Reference proteome</keyword>
<evidence type="ECO:0000256" key="1">
    <source>
        <dbReference type="SAM" id="Phobius"/>
    </source>
</evidence>
<evidence type="ECO:0000313" key="3">
    <source>
        <dbReference type="Proteomes" id="UP000224898"/>
    </source>
</evidence>
<feature type="transmembrane region" description="Helical" evidence="1">
    <location>
        <begin position="35"/>
        <end position="62"/>
    </location>
</feature>
<dbReference type="Proteomes" id="UP000224898">
    <property type="component" value="Segment"/>
</dbReference>
<evidence type="ECO:0000313" key="2">
    <source>
        <dbReference type="EMBL" id="APC46386.1"/>
    </source>
</evidence>
<dbReference type="KEGG" id="vg:55601538"/>